<dbReference type="Pfam" id="PF00035">
    <property type="entry name" value="dsrm"/>
    <property type="match status" value="2"/>
</dbReference>
<keyword evidence="1" id="KW-0677">Repeat</keyword>
<feature type="domain" description="DRBM" evidence="5">
    <location>
        <begin position="87"/>
        <end position="155"/>
    </location>
</feature>
<dbReference type="CDD" id="cd19908">
    <property type="entry name" value="DSRM_AtDRB-like_rpt2"/>
    <property type="match status" value="1"/>
</dbReference>
<evidence type="ECO:0000313" key="6">
    <source>
        <dbReference type="EMBL" id="CAA2960357.1"/>
    </source>
</evidence>
<dbReference type="InterPro" id="IPR014720">
    <property type="entry name" value="dsRBD_dom"/>
</dbReference>
<accession>A0A8S0Q6E1</accession>
<evidence type="ECO:0000259" key="5">
    <source>
        <dbReference type="PROSITE" id="PS50137"/>
    </source>
</evidence>
<evidence type="ECO:0000256" key="4">
    <source>
        <dbReference type="SAM" id="MobiDB-lite"/>
    </source>
</evidence>
<feature type="compositionally biased region" description="Polar residues" evidence="4">
    <location>
        <begin position="205"/>
        <end position="218"/>
    </location>
</feature>
<dbReference type="PANTHER" id="PTHR46031">
    <property type="match status" value="1"/>
</dbReference>
<dbReference type="Proteomes" id="UP000594638">
    <property type="component" value="Unassembled WGS sequence"/>
</dbReference>
<evidence type="ECO:0000256" key="1">
    <source>
        <dbReference type="ARBA" id="ARBA00022737"/>
    </source>
</evidence>
<dbReference type="Gramene" id="OE9A045076T1">
    <property type="protein sequence ID" value="OE9A045076C1"/>
    <property type="gene ID" value="OE9A045076"/>
</dbReference>
<name>A0A8S0Q6E1_OLEEU</name>
<feature type="region of interest" description="Disordered" evidence="4">
    <location>
        <begin position="391"/>
        <end position="413"/>
    </location>
</feature>
<dbReference type="AlphaFoldDB" id="A0A8S0Q6E1"/>
<protein>
    <recommendedName>
        <fullName evidence="5">DRBM domain-containing protein</fullName>
    </recommendedName>
</protein>
<dbReference type="InterPro" id="IPR044451">
    <property type="entry name" value="AtDRB-like_DSRM_2"/>
</dbReference>
<gene>
    <name evidence="6" type="ORF">OLEA9_A045076</name>
</gene>
<dbReference type="GO" id="GO:0003725">
    <property type="term" value="F:double-stranded RNA binding"/>
    <property type="evidence" value="ECO:0007669"/>
    <property type="project" value="InterPro"/>
</dbReference>
<dbReference type="Gramene" id="OE9A045076T3">
    <property type="protein sequence ID" value="OE9A045076C3"/>
    <property type="gene ID" value="OE9A045076"/>
</dbReference>
<dbReference type="PROSITE" id="PS50137">
    <property type="entry name" value="DS_RBD"/>
    <property type="match status" value="2"/>
</dbReference>
<feature type="compositionally biased region" description="Polar residues" evidence="4">
    <location>
        <begin position="397"/>
        <end position="413"/>
    </location>
</feature>
<dbReference type="InterPro" id="IPR044450">
    <property type="entry name" value="AtDRB-like_DSRM_1"/>
</dbReference>
<dbReference type="SMART" id="SM00358">
    <property type="entry name" value="DSRM"/>
    <property type="match status" value="2"/>
</dbReference>
<evidence type="ECO:0000313" key="7">
    <source>
        <dbReference type="Proteomes" id="UP000594638"/>
    </source>
</evidence>
<evidence type="ECO:0000256" key="3">
    <source>
        <dbReference type="PROSITE-ProRule" id="PRU00266"/>
    </source>
</evidence>
<dbReference type="EMBL" id="CACTIH010000393">
    <property type="protein sequence ID" value="CAA2960357.1"/>
    <property type="molecule type" value="Genomic_DNA"/>
</dbReference>
<organism evidence="6 7">
    <name type="scientific">Olea europaea subsp. europaea</name>
    <dbReference type="NCBI Taxonomy" id="158383"/>
    <lineage>
        <taxon>Eukaryota</taxon>
        <taxon>Viridiplantae</taxon>
        <taxon>Streptophyta</taxon>
        <taxon>Embryophyta</taxon>
        <taxon>Tracheophyta</taxon>
        <taxon>Spermatophyta</taxon>
        <taxon>Magnoliopsida</taxon>
        <taxon>eudicotyledons</taxon>
        <taxon>Gunneridae</taxon>
        <taxon>Pentapetalae</taxon>
        <taxon>asterids</taxon>
        <taxon>lamiids</taxon>
        <taxon>Lamiales</taxon>
        <taxon>Oleaceae</taxon>
        <taxon>Oleeae</taxon>
        <taxon>Olea</taxon>
    </lineage>
</organism>
<reference evidence="6 7" key="1">
    <citation type="submission" date="2019-12" db="EMBL/GenBank/DDBJ databases">
        <authorList>
            <person name="Alioto T."/>
            <person name="Alioto T."/>
            <person name="Gomez Garrido J."/>
        </authorList>
    </citation>
    <scope>NUCLEOTIDE SEQUENCE [LARGE SCALE GENOMIC DNA]</scope>
</reference>
<dbReference type="CDD" id="cd19907">
    <property type="entry name" value="DSRM_AtDRB-like_rpt1"/>
    <property type="match status" value="1"/>
</dbReference>
<dbReference type="Gramene" id="OE9A045076T2">
    <property type="protein sequence ID" value="OE9A045076C2"/>
    <property type="gene ID" value="OE9A045076"/>
</dbReference>
<dbReference type="PANTHER" id="PTHR46031:SF29">
    <property type="entry name" value="DRBM DOMAIN-CONTAINING PROTEIN"/>
    <property type="match status" value="1"/>
</dbReference>
<sequence length="413" mass="45943">MYKNQLQELAQRSCFNLPSYACIREGPDHAPRFKASVNFNGEVFESPAYCTTLRQAEHAAAEVALNALSARGPSRSLTARVLDETGVYKNLLQETAHRAGLDLPLYTTIRTGPGHVPIFTSTVELAGMSFTGESAKTKKQAEKNAAIAAWSSLKTMPNLDSLSQTSKEVDNEDRVILGRRKDEIRVIRRRDQNQPRKRTQRTCRDNATNSSGSAQRQQWRLMDLFSDSNLEKSKQKQNSFLSLLPPPPPRIMSKILPPSLSTNYQAFYHTEPKPVPTQIMKNSQVKLQEMTPIVGRDKDELLNGISKFIKKPIEMMGSRNYGKPEISMPEPIAENTRTIHIRTSLAELVSPSKIAVPSIKGWSTLTGGVYYPQRTAPAVQIRSVIPVCATPPPIRPSPSTKESVSTAFSKLKL</sequence>
<dbReference type="FunFam" id="3.30.160.20:FF:000036">
    <property type="entry name" value="Double-stranded RNA-binding protein 2"/>
    <property type="match status" value="2"/>
</dbReference>
<dbReference type="OrthoDB" id="5988181at2759"/>
<proteinExistence type="predicted"/>
<comment type="caution">
    <text evidence="6">The sequence shown here is derived from an EMBL/GenBank/DDBJ whole genome shotgun (WGS) entry which is preliminary data.</text>
</comment>
<feature type="region of interest" description="Disordered" evidence="4">
    <location>
        <begin position="189"/>
        <end position="218"/>
    </location>
</feature>
<keyword evidence="7" id="KW-1185">Reference proteome</keyword>
<feature type="domain" description="DRBM" evidence="5">
    <location>
        <begin position="1"/>
        <end position="70"/>
    </location>
</feature>
<evidence type="ECO:0000256" key="2">
    <source>
        <dbReference type="ARBA" id="ARBA00022884"/>
    </source>
</evidence>
<keyword evidence="2 3" id="KW-0694">RNA-binding</keyword>
<dbReference type="Gene3D" id="3.30.160.20">
    <property type="match status" value="2"/>
</dbReference>
<dbReference type="SUPFAM" id="SSF54768">
    <property type="entry name" value="dsRNA-binding domain-like"/>
    <property type="match status" value="2"/>
</dbReference>